<dbReference type="SUPFAM" id="SSF81301">
    <property type="entry name" value="Nucleotidyltransferase"/>
    <property type="match status" value="1"/>
</dbReference>
<proteinExistence type="predicted"/>
<dbReference type="InterPro" id="IPR043519">
    <property type="entry name" value="NT_sf"/>
</dbReference>
<feature type="region of interest" description="Disordered" evidence="1">
    <location>
        <begin position="43"/>
        <end position="103"/>
    </location>
</feature>
<dbReference type="PANTHER" id="PTHR12271">
    <property type="entry name" value="POLY A POLYMERASE CID PAP -RELATED"/>
    <property type="match status" value="1"/>
</dbReference>
<keyword evidence="4" id="KW-1185">Reference proteome</keyword>
<dbReference type="EMBL" id="CAUYUJ010010382">
    <property type="protein sequence ID" value="CAK0829240.1"/>
    <property type="molecule type" value="Genomic_DNA"/>
</dbReference>
<feature type="domain" description="Poly(A) RNA polymerase mitochondrial-like central palm" evidence="2">
    <location>
        <begin position="24"/>
        <end position="170"/>
    </location>
</feature>
<organism evidence="3 4">
    <name type="scientific">Prorocentrum cordatum</name>
    <dbReference type="NCBI Taxonomy" id="2364126"/>
    <lineage>
        <taxon>Eukaryota</taxon>
        <taxon>Sar</taxon>
        <taxon>Alveolata</taxon>
        <taxon>Dinophyceae</taxon>
        <taxon>Prorocentrales</taxon>
        <taxon>Prorocentraceae</taxon>
        <taxon>Prorocentrum</taxon>
    </lineage>
</organism>
<dbReference type="Pfam" id="PF22600">
    <property type="entry name" value="MTPAP-like_central"/>
    <property type="match status" value="1"/>
</dbReference>
<dbReference type="InterPro" id="IPR054708">
    <property type="entry name" value="MTPAP-like_central"/>
</dbReference>
<evidence type="ECO:0000313" key="4">
    <source>
        <dbReference type="Proteomes" id="UP001189429"/>
    </source>
</evidence>
<comment type="caution">
    <text evidence="3">The sequence shown here is derived from an EMBL/GenBank/DDBJ whole genome shotgun (WGS) entry which is preliminary data.</text>
</comment>
<protein>
    <recommendedName>
        <fullName evidence="2">Poly(A) RNA polymerase mitochondrial-like central palm domain-containing protein</fullName>
    </recommendedName>
</protein>
<evidence type="ECO:0000256" key="1">
    <source>
        <dbReference type="SAM" id="MobiDB-lite"/>
    </source>
</evidence>
<sequence>ALRRRAFEDFDEVIFRCFGVHGREFGSSVNGFQMTVSGLEFSSGPPFTPSPDSRGRSSCSRRPASAATERSRCPRRTRLGVPGAGVQEPRARRLRRCGPQAGRHSTGESGLCVVELVETARVPIVKCRWCAEAGGAAASQAPGSPREFEVDVSFCNEVAYYNSRLLRAYADLDQRVVRLCLLVKLWAKRRRINSPFEGTLSSCSPLW</sequence>
<feature type="non-terminal residue" evidence="3">
    <location>
        <position position="1"/>
    </location>
</feature>
<evidence type="ECO:0000259" key="2">
    <source>
        <dbReference type="Pfam" id="PF22600"/>
    </source>
</evidence>
<gene>
    <name evidence="3" type="ORF">PCOR1329_LOCUS28247</name>
</gene>
<dbReference type="PANTHER" id="PTHR12271:SF40">
    <property type="entry name" value="POLY(A) RNA POLYMERASE GLD2"/>
    <property type="match status" value="1"/>
</dbReference>
<name>A0ABN9SD33_9DINO</name>
<feature type="compositionally biased region" description="Low complexity" evidence="1">
    <location>
        <begin position="50"/>
        <end position="67"/>
    </location>
</feature>
<dbReference type="Gene3D" id="1.10.1410.10">
    <property type="match status" value="1"/>
</dbReference>
<evidence type="ECO:0000313" key="3">
    <source>
        <dbReference type="EMBL" id="CAK0829240.1"/>
    </source>
</evidence>
<accession>A0ABN9SD33</accession>
<dbReference type="Proteomes" id="UP001189429">
    <property type="component" value="Unassembled WGS sequence"/>
</dbReference>
<reference evidence="3" key="1">
    <citation type="submission" date="2023-10" db="EMBL/GenBank/DDBJ databases">
        <authorList>
            <person name="Chen Y."/>
            <person name="Shah S."/>
            <person name="Dougan E. K."/>
            <person name="Thang M."/>
            <person name="Chan C."/>
        </authorList>
    </citation>
    <scope>NUCLEOTIDE SEQUENCE [LARGE SCALE GENOMIC DNA]</scope>
</reference>
<dbReference type="Gene3D" id="3.30.460.10">
    <property type="entry name" value="Beta Polymerase, domain 2"/>
    <property type="match status" value="1"/>
</dbReference>